<accession>A0ABQ8T2V3</accession>
<sequence length="254" mass="28922">MDQGVIYMAKRLYKKRFLNEVRKLKRLPMEKTKGGNKLQNLKNYNMWSMIYNFADAVKDIKTLTLMNAWKKLLLDEDMDPNENGVRCKIFMKPCFEEKSRLWTVTVAESSEDEEGEGEGEASNLSKVKLSDVKEHLSHVIQFVEESDNENISAYEYRHVLYFRPTSAARVSSDAEPDNFRVKKLDVYINVAGKIVLRLTTLLKKLILTSSDTTSQSTALAPSSIQLKDWISIDDVFTSDGKIVLCKGCGELVGC</sequence>
<comment type="caution">
    <text evidence="1">The sequence shown here is derived from an EMBL/GenBank/DDBJ whole genome shotgun (WGS) entry which is preliminary data.</text>
</comment>
<dbReference type="EMBL" id="JAJSOF020000017">
    <property type="protein sequence ID" value="KAJ4440255.1"/>
    <property type="molecule type" value="Genomic_DNA"/>
</dbReference>
<evidence type="ECO:0000313" key="2">
    <source>
        <dbReference type="Proteomes" id="UP001148838"/>
    </source>
</evidence>
<organism evidence="1 2">
    <name type="scientific">Periplaneta americana</name>
    <name type="common">American cockroach</name>
    <name type="synonym">Blatta americana</name>
    <dbReference type="NCBI Taxonomy" id="6978"/>
    <lineage>
        <taxon>Eukaryota</taxon>
        <taxon>Metazoa</taxon>
        <taxon>Ecdysozoa</taxon>
        <taxon>Arthropoda</taxon>
        <taxon>Hexapoda</taxon>
        <taxon>Insecta</taxon>
        <taxon>Pterygota</taxon>
        <taxon>Neoptera</taxon>
        <taxon>Polyneoptera</taxon>
        <taxon>Dictyoptera</taxon>
        <taxon>Blattodea</taxon>
        <taxon>Blattoidea</taxon>
        <taxon>Blattidae</taxon>
        <taxon>Blattinae</taxon>
        <taxon>Periplaneta</taxon>
    </lineage>
</organism>
<reference evidence="1 2" key="1">
    <citation type="journal article" date="2022" name="Allergy">
        <title>Genome assembly and annotation of Periplaneta americana reveal a comprehensive cockroach allergen profile.</title>
        <authorList>
            <person name="Wang L."/>
            <person name="Xiong Q."/>
            <person name="Saelim N."/>
            <person name="Wang L."/>
            <person name="Nong W."/>
            <person name="Wan A.T."/>
            <person name="Shi M."/>
            <person name="Liu X."/>
            <person name="Cao Q."/>
            <person name="Hui J.H.L."/>
            <person name="Sookrung N."/>
            <person name="Leung T.F."/>
            <person name="Tungtrongchitr A."/>
            <person name="Tsui S.K.W."/>
        </authorList>
    </citation>
    <scope>NUCLEOTIDE SEQUENCE [LARGE SCALE GENOMIC DNA]</scope>
    <source>
        <strain evidence="1">PWHHKU_190912</strain>
    </source>
</reference>
<name>A0ABQ8T2V3_PERAM</name>
<dbReference type="Proteomes" id="UP001148838">
    <property type="component" value="Unassembled WGS sequence"/>
</dbReference>
<protein>
    <submittedName>
        <fullName evidence="1">Uncharacterized protein</fullName>
    </submittedName>
</protein>
<keyword evidence="2" id="KW-1185">Reference proteome</keyword>
<gene>
    <name evidence="1" type="ORF">ANN_08394</name>
</gene>
<proteinExistence type="predicted"/>
<evidence type="ECO:0000313" key="1">
    <source>
        <dbReference type="EMBL" id="KAJ4440255.1"/>
    </source>
</evidence>